<evidence type="ECO:0000313" key="8">
    <source>
        <dbReference type="Proteomes" id="UP000483820"/>
    </source>
</evidence>
<feature type="region of interest" description="Disordered" evidence="5">
    <location>
        <begin position="66"/>
        <end position="90"/>
    </location>
</feature>
<organism evidence="7 8">
    <name type="scientific">Caenorhabditis remanei</name>
    <name type="common">Caenorhabditis vulgaris</name>
    <dbReference type="NCBI Taxonomy" id="31234"/>
    <lineage>
        <taxon>Eukaryota</taxon>
        <taxon>Metazoa</taxon>
        <taxon>Ecdysozoa</taxon>
        <taxon>Nematoda</taxon>
        <taxon>Chromadorea</taxon>
        <taxon>Rhabditida</taxon>
        <taxon>Rhabditina</taxon>
        <taxon>Rhabditomorpha</taxon>
        <taxon>Rhabditoidea</taxon>
        <taxon>Rhabditidae</taxon>
        <taxon>Peloderinae</taxon>
        <taxon>Caenorhabditis</taxon>
    </lineage>
</organism>
<dbReference type="InterPro" id="IPR001841">
    <property type="entry name" value="Znf_RING"/>
</dbReference>
<comment type="caution">
    <text evidence="7">The sequence shown here is derived from an EMBL/GenBank/DDBJ whole genome shotgun (WGS) entry which is preliminary data.</text>
</comment>
<evidence type="ECO:0000259" key="6">
    <source>
        <dbReference type="PROSITE" id="PS50089"/>
    </source>
</evidence>
<dbReference type="CTD" id="78775058"/>
<gene>
    <name evidence="7" type="ORF">GCK72_011018</name>
</gene>
<proteinExistence type="predicted"/>
<feature type="coiled-coil region" evidence="4">
    <location>
        <begin position="689"/>
        <end position="775"/>
    </location>
</feature>
<evidence type="ECO:0000256" key="2">
    <source>
        <dbReference type="ARBA" id="ARBA00022833"/>
    </source>
</evidence>
<evidence type="ECO:0000256" key="3">
    <source>
        <dbReference type="PROSITE-ProRule" id="PRU00175"/>
    </source>
</evidence>
<evidence type="ECO:0000256" key="5">
    <source>
        <dbReference type="SAM" id="MobiDB-lite"/>
    </source>
</evidence>
<dbReference type="SUPFAM" id="SSF57850">
    <property type="entry name" value="RING/U-box"/>
    <property type="match status" value="1"/>
</dbReference>
<keyword evidence="2" id="KW-0862">Zinc</keyword>
<dbReference type="Proteomes" id="UP000483820">
    <property type="component" value="Chromosome III"/>
</dbReference>
<dbReference type="GO" id="GO:0045087">
    <property type="term" value="P:innate immune response"/>
    <property type="evidence" value="ECO:0007669"/>
    <property type="project" value="TreeGrafter"/>
</dbReference>
<sequence length="1031" mass="120839">MTHHQKYSWICCWKAINKSSFKTHINTEHSQLSNDLKVLLFQLSPRTTFTKPDALVNISAPFPPKKNPVEIEDNETENPVEIQKTPTTNQKDQYVDRGRLPKNKYTDTLVDEFINMLDIRIMSSKKMMSRFHHFQQPQYMEYLPSINSAISEYIPKQLLKDNMEPFESRRELDIIQNILNNSDKKLRMYGTAEELESHLRKYRELFPKPFGVGMEMVEMGHMIPTKFRNLKGELFYCKQELLLHFQAATYTAYKKLKKPVPNEIRKYMENHKTRLFGCYEFVKYDNTVFRELKNIFRYSNHLSFQDFLDSSNVQVTGGALYICYPPDFPDVETFEKLIKNHPAVFLPNCEVEGVMLTAVVRIFEDSGQKFVMESELFNALNLLYPDKRPLELRETHGILRTRNLKEVFTTYRDFIQGIDFIRCPVHRTKHVVVPIATPTGGLCILVADFLIETVRRLIFGLNIFQKLKKNTWHLMEKFVDTLEKIIPKDLDGISFIDFEIVREFRRKTDEYWKDFEEKPEILEVREVGENGFTSVDLKDELRYLGLTEVFPDILHFAEAIVHICLSGKNEKRLKTSDMLDALVNCQIGSFFGSFPNMKKEDAKIEEKNAVTSVQNIEDSSIEHKVSVKETPDPEKKMNRSKSSKTEIKQQFPKLVAPEKPSISEDHQVPESKQPTLRNCDKCYRTSQWCTTAQEGQKAAEKRAEEYEKKAKRTEELEGIVKKMKKEMKELRERDQKINEENEKMKKEMEKLREKVKKLEEDNERFRRQLADEKHKNQTLDVGMKQLKSILNADRMESALRQNHLEEDLGRRDRTILELRERLASQLERIPINSTVFSDVTDAFGQCTSISDTNNWREMLSELQKLKNEFPAADLMTETKNMIDRFVAHTNIPESKQLAEYEIFQLSASIRIYLKALDINIMEIEKTNDCSDLLPLPPYPRLSTKFLNQYCEEMDNQLDTSSDSGFHLRLADTGLDTNTHCYICFEEFEGKLYVCKGCKKKTHEKCCSKWLLHEKSCPYCREKMLPPKIDSK</sequence>
<dbReference type="Gene3D" id="3.30.40.10">
    <property type="entry name" value="Zinc/RING finger domain, C3HC4 (zinc finger)"/>
    <property type="match status" value="1"/>
</dbReference>
<dbReference type="InterPro" id="IPR013083">
    <property type="entry name" value="Znf_RING/FYVE/PHD"/>
</dbReference>
<evidence type="ECO:0000256" key="4">
    <source>
        <dbReference type="SAM" id="Coils"/>
    </source>
</evidence>
<evidence type="ECO:0000256" key="1">
    <source>
        <dbReference type="ARBA" id="ARBA00022771"/>
    </source>
</evidence>
<keyword evidence="4" id="KW-0175">Coiled coil</keyword>
<feature type="compositionally biased region" description="Basic and acidic residues" evidence="5">
    <location>
        <begin position="621"/>
        <end position="647"/>
    </location>
</feature>
<feature type="region of interest" description="Disordered" evidence="5">
    <location>
        <begin position="621"/>
        <end position="649"/>
    </location>
</feature>
<accession>A0A6A5H7B6</accession>
<protein>
    <recommendedName>
        <fullName evidence="6">RING-type domain-containing protein</fullName>
    </recommendedName>
</protein>
<dbReference type="AlphaFoldDB" id="A0A6A5H7B6"/>
<dbReference type="GO" id="GO:0045121">
    <property type="term" value="C:membrane raft"/>
    <property type="evidence" value="ECO:0007669"/>
    <property type="project" value="TreeGrafter"/>
</dbReference>
<feature type="domain" description="RING-type" evidence="6">
    <location>
        <begin position="980"/>
        <end position="1020"/>
    </location>
</feature>
<keyword evidence="1 3" id="KW-0479">Metal-binding</keyword>
<keyword evidence="1 3" id="KW-0863">Zinc-finger</keyword>
<dbReference type="EMBL" id="WUAV01000003">
    <property type="protein sequence ID" value="KAF1762756.1"/>
    <property type="molecule type" value="Genomic_DNA"/>
</dbReference>
<name>A0A6A5H7B6_CAERE</name>
<dbReference type="GeneID" id="78775058"/>
<dbReference type="GO" id="GO:0008270">
    <property type="term" value="F:zinc ion binding"/>
    <property type="evidence" value="ECO:0007669"/>
    <property type="project" value="UniProtKB-KW"/>
</dbReference>
<dbReference type="PROSITE" id="PS50089">
    <property type="entry name" value="ZF_RING_2"/>
    <property type="match status" value="1"/>
</dbReference>
<dbReference type="RefSeq" id="XP_053587737.1">
    <property type="nucleotide sequence ID" value="XM_053728160.1"/>
</dbReference>
<evidence type="ECO:0000313" key="7">
    <source>
        <dbReference type="EMBL" id="KAF1762756.1"/>
    </source>
</evidence>
<reference evidence="7 8" key="1">
    <citation type="submission" date="2019-12" db="EMBL/GenBank/DDBJ databases">
        <title>Chromosome-level assembly of the Caenorhabditis remanei genome.</title>
        <authorList>
            <person name="Teterina A.A."/>
            <person name="Willis J.H."/>
            <person name="Phillips P.C."/>
        </authorList>
    </citation>
    <scope>NUCLEOTIDE SEQUENCE [LARGE SCALE GENOMIC DNA]</scope>
    <source>
        <strain evidence="7 8">PX506</strain>
        <tissue evidence="7">Whole organism</tissue>
    </source>
</reference>
<dbReference type="PANTHER" id="PTHR21447">
    <property type="entry name" value="RING-TYPE DOMAIN-CONTAINING PROTEIN-RELATED"/>
    <property type="match status" value="1"/>
</dbReference>
<dbReference type="PANTHER" id="PTHR21447:SF13">
    <property type="entry name" value="RING-TYPE DOMAIN-CONTAINING PROTEIN"/>
    <property type="match status" value="1"/>
</dbReference>
<dbReference type="KEGG" id="crq:GCK72_011018"/>